<gene>
    <name evidence="10" type="ORF">ALC60_10275</name>
</gene>
<organism evidence="10 11">
    <name type="scientific">Mycetomoellerius zeteki</name>
    <dbReference type="NCBI Taxonomy" id="64791"/>
    <lineage>
        <taxon>Eukaryota</taxon>
        <taxon>Metazoa</taxon>
        <taxon>Ecdysozoa</taxon>
        <taxon>Arthropoda</taxon>
        <taxon>Hexapoda</taxon>
        <taxon>Insecta</taxon>
        <taxon>Pterygota</taxon>
        <taxon>Neoptera</taxon>
        <taxon>Endopterygota</taxon>
        <taxon>Hymenoptera</taxon>
        <taxon>Apocrita</taxon>
        <taxon>Aculeata</taxon>
        <taxon>Formicoidea</taxon>
        <taxon>Formicidae</taxon>
        <taxon>Myrmicinae</taxon>
        <taxon>Mycetomoellerius</taxon>
    </lineage>
</organism>
<feature type="domain" description="C2H2-type" evidence="9">
    <location>
        <begin position="91"/>
        <end position="118"/>
    </location>
</feature>
<evidence type="ECO:0000256" key="3">
    <source>
        <dbReference type="ARBA" id="ARBA00022771"/>
    </source>
</evidence>
<keyword evidence="6" id="KW-0804">Transcription</keyword>
<dbReference type="EMBL" id="KQ982794">
    <property type="protein sequence ID" value="KYQ50636.1"/>
    <property type="molecule type" value="Genomic_DNA"/>
</dbReference>
<dbReference type="InterPro" id="IPR013087">
    <property type="entry name" value="Znf_C2H2_type"/>
</dbReference>
<evidence type="ECO:0000259" key="9">
    <source>
        <dbReference type="PROSITE" id="PS50157"/>
    </source>
</evidence>
<name>A0A151WRZ9_9HYME</name>
<keyword evidence="2" id="KW-0479">Metal-binding</keyword>
<keyword evidence="11" id="KW-1185">Reference proteome</keyword>
<dbReference type="SUPFAM" id="SSF57667">
    <property type="entry name" value="beta-beta-alpha zinc fingers"/>
    <property type="match status" value="2"/>
</dbReference>
<evidence type="ECO:0000256" key="2">
    <source>
        <dbReference type="ARBA" id="ARBA00022723"/>
    </source>
</evidence>
<evidence type="ECO:0000256" key="7">
    <source>
        <dbReference type="ARBA" id="ARBA00023242"/>
    </source>
</evidence>
<dbReference type="PANTHER" id="PTHR46179:SF13">
    <property type="entry name" value="C2H2-TYPE DOMAIN-CONTAINING PROTEIN"/>
    <property type="match status" value="1"/>
</dbReference>
<evidence type="ECO:0000256" key="6">
    <source>
        <dbReference type="ARBA" id="ARBA00023163"/>
    </source>
</evidence>
<dbReference type="Pfam" id="PF00096">
    <property type="entry name" value="zf-C2H2"/>
    <property type="match status" value="1"/>
</dbReference>
<evidence type="ECO:0000313" key="11">
    <source>
        <dbReference type="Proteomes" id="UP000075809"/>
    </source>
</evidence>
<evidence type="ECO:0000313" key="10">
    <source>
        <dbReference type="EMBL" id="KYQ50636.1"/>
    </source>
</evidence>
<dbReference type="GO" id="GO:0008270">
    <property type="term" value="F:zinc ion binding"/>
    <property type="evidence" value="ECO:0007669"/>
    <property type="project" value="UniProtKB-KW"/>
</dbReference>
<feature type="domain" description="C2H2-type" evidence="9">
    <location>
        <begin position="196"/>
        <end position="223"/>
    </location>
</feature>
<dbReference type="PROSITE" id="PS50157">
    <property type="entry name" value="ZINC_FINGER_C2H2_2"/>
    <property type="match status" value="5"/>
</dbReference>
<keyword evidence="3 8" id="KW-0863">Zinc-finger</keyword>
<dbReference type="GO" id="GO:0005634">
    <property type="term" value="C:nucleus"/>
    <property type="evidence" value="ECO:0007669"/>
    <property type="project" value="UniProtKB-SubCell"/>
</dbReference>
<protein>
    <recommendedName>
        <fullName evidence="9">C2H2-type domain-containing protein</fullName>
    </recommendedName>
</protein>
<accession>A0A151WRZ9</accession>
<proteinExistence type="predicted"/>
<dbReference type="GO" id="GO:0006357">
    <property type="term" value="P:regulation of transcription by RNA polymerase II"/>
    <property type="evidence" value="ECO:0007669"/>
    <property type="project" value="TreeGrafter"/>
</dbReference>
<reference evidence="10 11" key="1">
    <citation type="submission" date="2015-09" db="EMBL/GenBank/DDBJ databases">
        <title>Trachymyrmex zeteki WGS genome.</title>
        <authorList>
            <person name="Nygaard S."/>
            <person name="Hu H."/>
            <person name="Boomsma J."/>
            <person name="Zhang G."/>
        </authorList>
    </citation>
    <scope>NUCLEOTIDE SEQUENCE [LARGE SCALE GENOMIC DNA]</scope>
    <source>
        <strain evidence="10">Tzet28-1</strain>
        <tissue evidence="10">Whole body</tissue>
    </source>
</reference>
<comment type="subcellular location">
    <subcellularLocation>
        <location evidence="1">Nucleus</location>
    </subcellularLocation>
</comment>
<evidence type="ECO:0000256" key="5">
    <source>
        <dbReference type="ARBA" id="ARBA00023015"/>
    </source>
</evidence>
<feature type="domain" description="C2H2-type" evidence="9">
    <location>
        <begin position="120"/>
        <end position="148"/>
    </location>
</feature>
<keyword evidence="5" id="KW-0805">Transcription regulation</keyword>
<dbReference type="Gene3D" id="3.30.160.60">
    <property type="entry name" value="Classic Zinc Finger"/>
    <property type="match status" value="3"/>
</dbReference>
<evidence type="ECO:0000256" key="4">
    <source>
        <dbReference type="ARBA" id="ARBA00022833"/>
    </source>
</evidence>
<dbReference type="Proteomes" id="UP000075809">
    <property type="component" value="Unassembled WGS sequence"/>
</dbReference>
<dbReference type="AlphaFoldDB" id="A0A151WRZ9"/>
<dbReference type="STRING" id="64791.A0A151WRZ9"/>
<evidence type="ECO:0000256" key="8">
    <source>
        <dbReference type="PROSITE-ProRule" id="PRU00042"/>
    </source>
</evidence>
<dbReference type="InterPro" id="IPR036236">
    <property type="entry name" value="Znf_C2H2_sf"/>
</dbReference>
<dbReference type="PANTHER" id="PTHR46179">
    <property type="entry name" value="ZINC FINGER PROTEIN"/>
    <property type="match status" value="1"/>
</dbReference>
<dbReference type="SMART" id="SM00355">
    <property type="entry name" value="ZnF_C2H2"/>
    <property type="match status" value="7"/>
</dbReference>
<feature type="domain" description="C2H2-type" evidence="9">
    <location>
        <begin position="257"/>
        <end position="284"/>
    </location>
</feature>
<keyword evidence="4" id="KW-0862">Zinc</keyword>
<keyword evidence="7" id="KW-0539">Nucleus</keyword>
<sequence length="353" mass="41689">MDCFMNFVGPEERLPPQSQKALYYCPKCLHGFTLKSNRNRHFRYECGHEPRFKFLLYGSYGVGLYDSTKPDASQSITVSPIRRRGSGRLNHVCPKCGNGYTVIKSLRRHLRYECGLTPRFKCPYCGTRSKQRGHVSQHIRRKHSDAKMIKLETMCLQSMCEVVMEESQNFSYEEEKPLNSTRRRRGGHVQDDIERHTCSRCSKSYIHAWHLKRHTKFECGQEPRVQCPYCSAKMKQRGHVYRHIRQFDLKYVAISKHTCVTCGKTYKHKHHLKRHHDFECGVDPKFKCAFCPHRTRYKDSLMKHILARHQHLLEQNSQYGHQQVFEAHTDVEMNFHAQETNAFNVYPDFTQNL</sequence>
<dbReference type="InterPro" id="IPR051061">
    <property type="entry name" value="Zinc_finger_trans_reg"/>
</dbReference>
<feature type="domain" description="C2H2-type" evidence="9">
    <location>
        <begin position="23"/>
        <end position="50"/>
    </location>
</feature>
<evidence type="ECO:0000256" key="1">
    <source>
        <dbReference type="ARBA" id="ARBA00004123"/>
    </source>
</evidence>